<dbReference type="EMBL" id="CP116967">
    <property type="protein sequence ID" value="WNM59613.1"/>
    <property type="molecule type" value="Genomic_DNA"/>
</dbReference>
<organism evidence="1 2">
    <name type="scientific">Candidatus Nitrospira allomarina</name>
    <dbReference type="NCBI Taxonomy" id="3020900"/>
    <lineage>
        <taxon>Bacteria</taxon>
        <taxon>Pseudomonadati</taxon>
        <taxon>Nitrospirota</taxon>
        <taxon>Nitrospiria</taxon>
        <taxon>Nitrospirales</taxon>
        <taxon>Nitrospiraceae</taxon>
        <taxon>Nitrospira</taxon>
    </lineage>
</organism>
<sequence>MTDHFNQNADAPTRHTENTHKFGIWARHLGLEPDYVDGRKSMQFGKRKECQFYCN</sequence>
<evidence type="ECO:0000313" key="2">
    <source>
        <dbReference type="Proteomes" id="UP001302719"/>
    </source>
</evidence>
<protein>
    <submittedName>
        <fullName evidence="1">Uncharacterized protein</fullName>
    </submittedName>
</protein>
<accession>A0AA96GIL5</accession>
<dbReference type="KEGG" id="nall:PP769_07625"/>
<dbReference type="RefSeq" id="WP_312646394.1">
    <property type="nucleotide sequence ID" value="NZ_CP116967.1"/>
</dbReference>
<name>A0AA96GIL5_9BACT</name>
<dbReference type="Proteomes" id="UP001302719">
    <property type="component" value="Chromosome"/>
</dbReference>
<keyword evidence="2" id="KW-1185">Reference proteome</keyword>
<proteinExistence type="predicted"/>
<evidence type="ECO:0000313" key="1">
    <source>
        <dbReference type="EMBL" id="WNM59613.1"/>
    </source>
</evidence>
<dbReference type="AlphaFoldDB" id="A0AA96GIL5"/>
<gene>
    <name evidence="1" type="ORF">PP769_07625</name>
</gene>
<reference evidence="1 2" key="1">
    <citation type="submission" date="2023-01" db="EMBL/GenBank/DDBJ databases">
        <title>Cultivation and genomic characterization of new, ubiquitous marine nitrite-oxidizing bacteria from the Nitrospirales.</title>
        <authorList>
            <person name="Mueller A.J."/>
            <person name="Daebeler A."/>
            <person name="Herbold C.W."/>
            <person name="Kirkegaard R.H."/>
            <person name="Daims H."/>
        </authorList>
    </citation>
    <scope>NUCLEOTIDE SEQUENCE [LARGE SCALE GENOMIC DNA]</scope>
    <source>
        <strain evidence="1 2">VA</strain>
    </source>
</reference>